<organism evidence="2 3">
    <name type="scientific">Solea senegalensis</name>
    <name type="common">Senegalese sole</name>
    <dbReference type="NCBI Taxonomy" id="28829"/>
    <lineage>
        <taxon>Eukaryota</taxon>
        <taxon>Metazoa</taxon>
        <taxon>Chordata</taxon>
        <taxon>Craniata</taxon>
        <taxon>Vertebrata</taxon>
        <taxon>Euteleostomi</taxon>
        <taxon>Actinopterygii</taxon>
        <taxon>Neopterygii</taxon>
        <taxon>Teleostei</taxon>
        <taxon>Neoteleostei</taxon>
        <taxon>Acanthomorphata</taxon>
        <taxon>Carangaria</taxon>
        <taxon>Pleuronectiformes</taxon>
        <taxon>Pleuronectoidei</taxon>
        <taxon>Soleidae</taxon>
        <taxon>Solea</taxon>
    </lineage>
</organism>
<sequence>MCEFLTRVEIRGKRGRMVPVLLKPAMVTAMELLAEVRESCGVPSENLFVFARPEALSAYRGGECLQKYAKLCGLEPLQLARMSKVLLAMERGTVSKFKGMTLDDIEIDPEEKMPDSNEEEASSDPSDKDEDEFTSTDMDTSTSSGPPPAATPPTQEPAERWEGEEIKAVEKHLMNFIRTFTVPGAMVNELRQDWLAEYKADLLTTGETRLANFTAWSRKHTPHTIDDFKPELLKRYANPLNAGDNPVDEGHTE</sequence>
<feature type="compositionally biased region" description="Pro residues" evidence="1">
    <location>
        <begin position="145"/>
        <end position="155"/>
    </location>
</feature>
<comment type="caution">
    <text evidence="2">The sequence shown here is derived from an EMBL/GenBank/DDBJ whole genome shotgun (WGS) entry which is preliminary data.</text>
</comment>
<dbReference type="AlphaFoldDB" id="A0AAV6SCF6"/>
<feature type="compositionally biased region" description="Low complexity" evidence="1">
    <location>
        <begin position="135"/>
        <end position="144"/>
    </location>
</feature>
<evidence type="ECO:0000313" key="3">
    <source>
        <dbReference type="Proteomes" id="UP000693946"/>
    </source>
</evidence>
<protein>
    <submittedName>
        <fullName evidence="2">Uncharacterized protein</fullName>
    </submittedName>
</protein>
<dbReference type="PANTHER" id="PTHR33480:SF5">
    <property type="entry name" value="SI:DKEY-51D8.9"/>
    <property type="match status" value="1"/>
</dbReference>
<feature type="region of interest" description="Disordered" evidence="1">
    <location>
        <begin position="100"/>
        <end position="160"/>
    </location>
</feature>
<evidence type="ECO:0000313" key="2">
    <source>
        <dbReference type="EMBL" id="KAG7513781.1"/>
    </source>
</evidence>
<feature type="compositionally biased region" description="Acidic residues" evidence="1">
    <location>
        <begin position="116"/>
        <end position="134"/>
    </location>
</feature>
<name>A0AAV6SCF6_SOLSE</name>
<evidence type="ECO:0000256" key="1">
    <source>
        <dbReference type="SAM" id="MobiDB-lite"/>
    </source>
</evidence>
<keyword evidence="3" id="KW-1185">Reference proteome</keyword>
<gene>
    <name evidence="2" type="ORF">JOB18_016514</name>
</gene>
<dbReference type="EMBL" id="JAGKHQ010000006">
    <property type="protein sequence ID" value="KAG7513781.1"/>
    <property type="molecule type" value="Genomic_DNA"/>
</dbReference>
<accession>A0AAV6SCF6</accession>
<reference evidence="2 3" key="1">
    <citation type="journal article" date="2021" name="Sci. Rep.">
        <title>Chromosome anchoring in Senegalese sole (Solea senegalensis) reveals sex-associated markers and genome rearrangements in flatfish.</title>
        <authorList>
            <person name="Guerrero-Cozar I."/>
            <person name="Gomez-Garrido J."/>
            <person name="Berbel C."/>
            <person name="Martinez-Blanch J.F."/>
            <person name="Alioto T."/>
            <person name="Claros M.G."/>
            <person name="Gagnaire P.A."/>
            <person name="Manchado M."/>
        </authorList>
    </citation>
    <scope>NUCLEOTIDE SEQUENCE [LARGE SCALE GENOMIC DNA]</scope>
    <source>
        <strain evidence="2">Sse05_10M</strain>
    </source>
</reference>
<dbReference type="Proteomes" id="UP000693946">
    <property type="component" value="Linkage Group LG14"/>
</dbReference>
<proteinExistence type="predicted"/>
<dbReference type="PANTHER" id="PTHR33480">
    <property type="entry name" value="SET DOMAIN-CONTAINING PROTEIN-RELATED"/>
    <property type="match status" value="1"/>
</dbReference>